<evidence type="ECO:0000259" key="2">
    <source>
        <dbReference type="Pfam" id="PF04366"/>
    </source>
</evidence>
<dbReference type="PANTHER" id="PTHR15629">
    <property type="entry name" value="SH3YL1 PROTEIN"/>
    <property type="match status" value="1"/>
</dbReference>
<dbReference type="GO" id="GO:0035091">
    <property type="term" value="F:phosphatidylinositol binding"/>
    <property type="evidence" value="ECO:0007669"/>
    <property type="project" value="TreeGrafter"/>
</dbReference>
<feature type="compositionally biased region" description="Polar residues" evidence="1">
    <location>
        <begin position="696"/>
        <end position="730"/>
    </location>
</feature>
<gene>
    <name evidence="3" type="ORF">B0I35DRAFT_472915</name>
</gene>
<evidence type="ECO:0000313" key="3">
    <source>
        <dbReference type="EMBL" id="KAH7328169.1"/>
    </source>
</evidence>
<dbReference type="InterPro" id="IPR007461">
    <property type="entry name" value="Ysc84_actin-binding"/>
</dbReference>
<feature type="region of interest" description="Disordered" evidence="1">
    <location>
        <begin position="564"/>
        <end position="752"/>
    </location>
</feature>
<comment type="caution">
    <text evidence="3">The sequence shown here is derived from an EMBL/GenBank/DDBJ whole genome shotgun (WGS) entry which is preliminary data.</text>
</comment>
<evidence type="ECO:0000256" key="1">
    <source>
        <dbReference type="SAM" id="MobiDB-lite"/>
    </source>
</evidence>
<feature type="compositionally biased region" description="Polar residues" evidence="1">
    <location>
        <begin position="738"/>
        <end position="749"/>
    </location>
</feature>
<dbReference type="Proteomes" id="UP000813444">
    <property type="component" value="Unassembled WGS sequence"/>
</dbReference>
<keyword evidence="4" id="KW-1185">Reference proteome</keyword>
<dbReference type="Pfam" id="PF04366">
    <property type="entry name" value="Ysc84"/>
    <property type="match status" value="1"/>
</dbReference>
<feature type="compositionally biased region" description="Acidic residues" evidence="1">
    <location>
        <begin position="509"/>
        <end position="534"/>
    </location>
</feature>
<dbReference type="AlphaFoldDB" id="A0A8K0WX65"/>
<proteinExistence type="predicted"/>
<sequence length="796" mass="85270">MHRVSSFLPSWEKGNSGARGSGGLFSWSNRSSASGPLTKIDVAAANAGRVHRESLWPATLDLECDKAARILKTFCDDGFLASVQDLAPSATPSEPRSPVKAVRKIPKRIIQNAAGIAVFTCMRSGLWMTGSGGSGILIARKSDGTWSPPSGIMLHTPTLSFVIGVDVYDCVLIVSNLAALEAITKPQVVLGEDIELTPGPAVALDSNEADINWRDIGKTVFTYMKSRGQLQTVNLNGCILTERANENERFYDSNLSQLEILAGNVPKLVEETTPLFEVIKMAEGRTDFDSAVISKIASNPAPGDAVIASPKSSIPQTPKTAFGIPNVDDPDPFGVLALEMAGLEIREAGTRLRPSSSQFDFNPSPISPGYSKFSRQSMDTFATRSNRGSYMSSRTTRSQVTDAGTQTRNDGSITPLTTPSPGQSEDGIGRTSFEQIPEVKEEEIDYTKIDSSALKHLSPQPAEDTPAAPPAEAAKSRSSIQSIGSSQSTPIAEITKAPLASLEESKTEGEEEAHDADADDEDDEDDEDSGDEEPVVIYEVASAQPAKTRAVASRMIPVKGNMVTIGKRIPPPLPLRSPARVSRSSKSDMGGEVSHLRSPLQHSFSDCDLKQDDNSDRHSTFSLRSLDRPRSPLQEVTRSIVGVAKAAEPNEVPSDATQEAPKLRVQTVMAEEVKTPVSTDESISSQESASDKSRNDSASLSTDSTYSQEQAENSDSPTNNQYTSSLCTRTTGERWSFDGSSLTTPTSDRPYSIIDEVNGEETPRKDGKDATAACAHVGGSQVAKLKATFECSMTAV</sequence>
<dbReference type="CDD" id="cd11524">
    <property type="entry name" value="SYLF"/>
    <property type="match status" value="1"/>
</dbReference>
<dbReference type="PANTHER" id="PTHR15629:SF8">
    <property type="entry name" value="DUF500 DOMAIN PROTEIN (AFU_ORTHOLOGUE AFUA_5G07310)"/>
    <property type="match status" value="1"/>
</dbReference>
<feature type="region of interest" description="Disordered" evidence="1">
    <location>
        <begin position="382"/>
        <end position="441"/>
    </location>
</feature>
<protein>
    <recommendedName>
        <fullName evidence="2">Ysc84 actin-binding domain-containing protein</fullName>
    </recommendedName>
</protein>
<feature type="compositionally biased region" description="Basic and acidic residues" evidence="1">
    <location>
        <begin position="605"/>
        <end position="630"/>
    </location>
</feature>
<feature type="compositionally biased region" description="Polar residues" evidence="1">
    <location>
        <begin position="382"/>
        <end position="423"/>
    </location>
</feature>
<organism evidence="3 4">
    <name type="scientific">Stachybotrys elegans</name>
    <dbReference type="NCBI Taxonomy" id="80388"/>
    <lineage>
        <taxon>Eukaryota</taxon>
        <taxon>Fungi</taxon>
        <taxon>Dikarya</taxon>
        <taxon>Ascomycota</taxon>
        <taxon>Pezizomycotina</taxon>
        <taxon>Sordariomycetes</taxon>
        <taxon>Hypocreomycetidae</taxon>
        <taxon>Hypocreales</taxon>
        <taxon>Stachybotryaceae</taxon>
        <taxon>Stachybotrys</taxon>
    </lineage>
</organism>
<name>A0A8K0WX65_9HYPO</name>
<feature type="compositionally biased region" description="Low complexity" evidence="1">
    <location>
        <begin position="459"/>
        <end position="488"/>
    </location>
</feature>
<dbReference type="EMBL" id="JAGPNK010000001">
    <property type="protein sequence ID" value="KAH7328169.1"/>
    <property type="molecule type" value="Genomic_DNA"/>
</dbReference>
<accession>A0A8K0WX65</accession>
<feature type="domain" description="Ysc84 actin-binding" evidence="2">
    <location>
        <begin position="155"/>
        <end position="281"/>
    </location>
</feature>
<reference evidence="3" key="1">
    <citation type="journal article" date="2021" name="Nat. Commun.">
        <title>Genetic determinants of endophytism in the Arabidopsis root mycobiome.</title>
        <authorList>
            <person name="Mesny F."/>
            <person name="Miyauchi S."/>
            <person name="Thiergart T."/>
            <person name="Pickel B."/>
            <person name="Atanasova L."/>
            <person name="Karlsson M."/>
            <person name="Huettel B."/>
            <person name="Barry K.W."/>
            <person name="Haridas S."/>
            <person name="Chen C."/>
            <person name="Bauer D."/>
            <person name="Andreopoulos W."/>
            <person name="Pangilinan J."/>
            <person name="LaButti K."/>
            <person name="Riley R."/>
            <person name="Lipzen A."/>
            <person name="Clum A."/>
            <person name="Drula E."/>
            <person name="Henrissat B."/>
            <person name="Kohler A."/>
            <person name="Grigoriev I.V."/>
            <person name="Martin F.M."/>
            <person name="Hacquard S."/>
        </authorList>
    </citation>
    <scope>NUCLEOTIDE SEQUENCE</scope>
    <source>
        <strain evidence="3">MPI-CAGE-CH-0235</strain>
    </source>
</reference>
<feature type="region of interest" description="Disordered" evidence="1">
    <location>
        <begin position="354"/>
        <end position="373"/>
    </location>
</feature>
<dbReference type="OrthoDB" id="443981at2759"/>
<dbReference type="InterPro" id="IPR051702">
    <property type="entry name" value="SH3_domain_YSC84-like"/>
</dbReference>
<feature type="region of interest" description="Disordered" evidence="1">
    <location>
        <begin position="455"/>
        <end position="550"/>
    </location>
</feature>
<feature type="compositionally biased region" description="Polar residues" evidence="1">
    <location>
        <begin position="676"/>
        <end position="688"/>
    </location>
</feature>
<evidence type="ECO:0000313" key="4">
    <source>
        <dbReference type="Proteomes" id="UP000813444"/>
    </source>
</evidence>